<protein>
    <submittedName>
        <fullName evidence="1">Uncharacterized protein</fullName>
    </submittedName>
</protein>
<accession>A0A835KBZ3</accession>
<keyword evidence="2" id="KW-1185">Reference proteome</keyword>
<sequence length="104" mass="11754">MNVKYSWVTRQAASTTKNLGVVPVLVTGLRSCSSECRMEKSHRTRGFVLRDIHAHIQKSVIILLSAVGHLPSLFPGHLYNLIVYMTVIRNFNFEALNILKSEQT</sequence>
<proteinExistence type="predicted"/>
<evidence type="ECO:0000313" key="1">
    <source>
        <dbReference type="EMBL" id="KAF9683081.1"/>
    </source>
</evidence>
<evidence type="ECO:0000313" key="2">
    <source>
        <dbReference type="Proteomes" id="UP000657918"/>
    </source>
</evidence>
<dbReference type="EMBL" id="JADGMS010000005">
    <property type="protein sequence ID" value="KAF9683081.1"/>
    <property type="molecule type" value="Genomic_DNA"/>
</dbReference>
<dbReference type="AlphaFoldDB" id="A0A835KBZ3"/>
<dbReference type="Proteomes" id="UP000657918">
    <property type="component" value="Unassembled WGS sequence"/>
</dbReference>
<comment type="caution">
    <text evidence="1">The sequence shown here is derived from an EMBL/GenBank/DDBJ whole genome shotgun (WGS) entry which is preliminary data.</text>
</comment>
<name>A0A835KBZ3_9ROSI</name>
<gene>
    <name evidence="1" type="ORF">SADUNF_Sadunf05G0175100</name>
</gene>
<organism evidence="1 2">
    <name type="scientific">Salix dunnii</name>
    <dbReference type="NCBI Taxonomy" id="1413687"/>
    <lineage>
        <taxon>Eukaryota</taxon>
        <taxon>Viridiplantae</taxon>
        <taxon>Streptophyta</taxon>
        <taxon>Embryophyta</taxon>
        <taxon>Tracheophyta</taxon>
        <taxon>Spermatophyta</taxon>
        <taxon>Magnoliopsida</taxon>
        <taxon>eudicotyledons</taxon>
        <taxon>Gunneridae</taxon>
        <taxon>Pentapetalae</taxon>
        <taxon>rosids</taxon>
        <taxon>fabids</taxon>
        <taxon>Malpighiales</taxon>
        <taxon>Salicaceae</taxon>
        <taxon>Saliceae</taxon>
        <taxon>Salix</taxon>
    </lineage>
</organism>
<reference evidence="1 2" key="1">
    <citation type="submission" date="2020-10" db="EMBL/GenBank/DDBJ databases">
        <title>Plant Genome Project.</title>
        <authorList>
            <person name="Zhang R.-G."/>
        </authorList>
    </citation>
    <scope>NUCLEOTIDE SEQUENCE [LARGE SCALE GENOMIC DNA]</scope>
    <source>
        <strain evidence="1">FAFU-HL-1</strain>
        <tissue evidence="1">Leaf</tissue>
    </source>
</reference>